<gene>
    <name evidence="12" type="ORF">BS50DRAFT_576929</name>
</gene>
<feature type="domain" description="CSC1/OSCA1-like 7TM region" evidence="8">
    <location>
        <begin position="402"/>
        <end position="672"/>
    </location>
</feature>
<dbReference type="EMBL" id="KZ678140">
    <property type="protein sequence ID" value="PSN63122.1"/>
    <property type="molecule type" value="Genomic_DNA"/>
</dbReference>
<evidence type="ECO:0000256" key="3">
    <source>
        <dbReference type="ARBA" id="ARBA00022448"/>
    </source>
</evidence>
<keyword evidence="6 7" id="KW-0472">Membrane</keyword>
<dbReference type="Pfam" id="PF12621">
    <property type="entry name" value="PHM7_ext"/>
    <property type="match status" value="1"/>
</dbReference>
<evidence type="ECO:0000256" key="7">
    <source>
        <dbReference type="SAM" id="Phobius"/>
    </source>
</evidence>
<evidence type="ECO:0000259" key="8">
    <source>
        <dbReference type="Pfam" id="PF02714"/>
    </source>
</evidence>
<dbReference type="InterPro" id="IPR022257">
    <property type="entry name" value="PHM7_ext"/>
</dbReference>
<evidence type="ECO:0000256" key="2">
    <source>
        <dbReference type="ARBA" id="ARBA00007779"/>
    </source>
</evidence>
<dbReference type="Pfam" id="PF02714">
    <property type="entry name" value="RSN1_7TM"/>
    <property type="match status" value="1"/>
</dbReference>
<dbReference type="InterPro" id="IPR032880">
    <property type="entry name" value="CSC1/OSCA1-like_N"/>
</dbReference>
<dbReference type="Pfam" id="PF14703">
    <property type="entry name" value="PHM7_cyt"/>
    <property type="match status" value="1"/>
</dbReference>
<name>A0A2T2NCF1_CORCC</name>
<protein>
    <submittedName>
        <fullName evidence="12">DUF221-domain-containing protein</fullName>
    </submittedName>
</protein>
<dbReference type="InterPro" id="IPR003864">
    <property type="entry name" value="CSC1/OSCA1-like_7TM"/>
</dbReference>
<accession>A0A2T2NCF1</accession>
<comment type="similarity">
    <text evidence="2">Belongs to the CSC1 (TC 1.A.17) family.</text>
</comment>
<evidence type="ECO:0000256" key="5">
    <source>
        <dbReference type="ARBA" id="ARBA00022989"/>
    </source>
</evidence>
<dbReference type="OrthoDB" id="1076608at2759"/>
<dbReference type="InterPro" id="IPR027815">
    <property type="entry name" value="CSC1/OSCA1-like_cyt"/>
</dbReference>
<evidence type="ECO:0000256" key="1">
    <source>
        <dbReference type="ARBA" id="ARBA00004141"/>
    </source>
</evidence>
<feature type="transmembrane region" description="Helical" evidence="7">
    <location>
        <begin position="114"/>
        <end position="133"/>
    </location>
</feature>
<evidence type="ECO:0000259" key="11">
    <source>
        <dbReference type="Pfam" id="PF14703"/>
    </source>
</evidence>
<dbReference type="GO" id="GO:0005886">
    <property type="term" value="C:plasma membrane"/>
    <property type="evidence" value="ECO:0007669"/>
    <property type="project" value="TreeGrafter"/>
</dbReference>
<dbReference type="PANTHER" id="PTHR13018">
    <property type="entry name" value="PROBABLE MEMBRANE PROTEIN DUF221-RELATED"/>
    <property type="match status" value="1"/>
</dbReference>
<comment type="subcellular location">
    <subcellularLocation>
        <location evidence="1">Membrane</location>
        <topology evidence="1">Multi-pass membrane protein</topology>
    </subcellularLocation>
</comment>
<keyword evidence="13" id="KW-1185">Reference proteome</keyword>
<feature type="transmembrane region" description="Helical" evidence="7">
    <location>
        <begin position="161"/>
        <end position="180"/>
    </location>
</feature>
<evidence type="ECO:0000313" key="13">
    <source>
        <dbReference type="Proteomes" id="UP000240883"/>
    </source>
</evidence>
<feature type="transmembrane region" description="Helical" evidence="7">
    <location>
        <begin position="404"/>
        <end position="426"/>
    </location>
</feature>
<feature type="domain" description="10TM putative phosphate transporter extracellular tail" evidence="9">
    <location>
        <begin position="759"/>
        <end position="850"/>
    </location>
</feature>
<organism evidence="12 13">
    <name type="scientific">Corynespora cassiicola Philippines</name>
    <dbReference type="NCBI Taxonomy" id="1448308"/>
    <lineage>
        <taxon>Eukaryota</taxon>
        <taxon>Fungi</taxon>
        <taxon>Dikarya</taxon>
        <taxon>Ascomycota</taxon>
        <taxon>Pezizomycotina</taxon>
        <taxon>Dothideomycetes</taxon>
        <taxon>Pleosporomycetidae</taxon>
        <taxon>Pleosporales</taxon>
        <taxon>Corynesporascaceae</taxon>
        <taxon>Corynespora</taxon>
    </lineage>
</organism>
<sequence>MDLQNVFHAPHTNSTFSAWDGDRKPRGSASLASVISAFVPTWLTACLFVAIFAAIRHRYPKIYSPRTYIGTIPEKHRTPSASRSYLDWAHTLRVVPDKFTLYHQSLDSYLYLRFMRTIIFICVVGCAITWPILMPINATGGGTSSELERISIGNVAKKNHLYAHAVVAWIFFAFVMFTIARERLWLIGLRQAWNLSKPNAKRLSSRVVLFLSAPTAALHEDNMQRYYGDDAVRIWPAAKAEKLQSLVSSRNTNVDQLEEAEITLIKNINEKCRKGRNGTSPPKFDDLPQDLKKSFRPTHRLKAAETVGKKVDSVEWFRDQVKQKESEIEKARESNANTGNHGAAAVFVEFRTQAAAQRALQQIASADILALSPRYTGVLPEEVIWDNLTIPPARRISQEGIAHTLVIATIIFWSIPVSFVGAWSNVSYLAENFEWLGFLKNLPDPVFGLLSGLVPPLLLSLLSKWVPNIFRYIFKTIGAEPTNTSAELKVLRWYFVFQVLQIFLVNTISSGAAAVASRIAKDPGSVPLLLAQNLPSASNSYLTYFIVQGLTSASDNLLNYSDLLSYLFFGYLFDKTPRQKYNRYTSMRGIAWGKLFPKYVNFVIIALAYSCIAPLVLGFAAVGLSLFYVSYRYMLLYTVQPKIDTKGHCYTLALQQILAGIYIAELCLIGLFGLRQAIGPAIMLGVLFIVTVLFNATTNRYFAPLEKYLPADLALESEEDEEAPLLGSSEQESTSSSHIQRIGNHARVPAQVVDPIARFFEPHVFASHKAMKAWLKEGDFDEDDVPSYKEADVKKAYLNPAYTSPTPVVWLAADEMKVSRNEVSENEKQGLECSDEGAWIDEKGRLKWSEDDFGQVPIFKEKIRW</sequence>
<feature type="transmembrane region" description="Helical" evidence="7">
    <location>
        <begin position="678"/>
        <end position="697"/>
    </location>
</feature>
<keyword evidence="5 7" id="KW-1133">Transmembrane helix</keyword>
<keyword evidence="3" id="KW-0813">Transport</keyword>
<feature type="transmembrane region" description="Helical" evidence="7">
    <location>
        <begin position="650"/>
        <end position="672"/>
    </location>
</feature>
<evidence type="ECO:0000313" key="12">
    <source>
        <dbReference type="EMBL" id="PSN63122.1"/>
    </source>
</evidence>
<feature type="transmembrane region" description="Helical" evidence="7">
    <location>
        <begin position="446"/>
        <end position="466"/>
    </location>
</feature>
<feature type="transmembrane region" description="Helical" evidence="7">
    <location>
        <begin position="602"/>
        <end position="629"/>
    </location>
</feature>
<evidence type="ECO:0000259" key="10">
    <source>
        <dbReference type="Pfam" id="PF13967"/>
    </source>
</evidence>
<evidence type="ECO:0000256" key="6">
    <source>
        <dbReference type="ARBA" id="ARBA00023136"/>
    </source>
</evidence>
<dbReference type="AlphaFoldDB" id="A0A2T2NCF1"/>
<proteinExistence type="inferred from homology"/>
<evidence type="ECO:0000259" key="9">
    <source>
        <dbReference type="Pfam" id="PF12621"/>
    </source>
</evidence>
<feature type="domain" description="CSC1/OSCA1-like N-terminal transmembrane" evidence="10">
    <location>
        <begin position="34"/>
        <end position="182"/>
    </location>
</feature>
<feature type="domain" description="CSC1/OSCA1-like cytosolic" evidence="11">
    <location>
        <begin position="205"/>
        <end position="387"/>
    </location>
</feature>
<evidence type="ECO:0000256" key="4">
    <source>
        <dbReference type="ARBA" id="ARBA00022692"/>
    </source>
</evidence>
<reference evidence="12 13" key="1">
    <citation type="journal article" date="2018" name="Front. Microbiol.">
        <title>Genome-Wide Analysis of Corynespora cassiicola Leaf Fall Disease Putative Effectors.</title>
        <authorList>
            <person name="Lopez D."/>
            <person name="Ribeiro S."/>
            <person name="Label P."/>
            <person name="Fumanal B."/>
            <person name="Venisse J.S."/>
            <person name="Kohler A."/>
            <person name="de Oliveira R.R."/>
            <person name="Labutti K."/>
            <person name="Lipzen A."/>
            <person name="Lail K."/>
            <person name="Bauer D."/>
            <person name="Ohm R.A."/>
            <person name="Barry K.W."/>
            <person name="Spatafora J."/>
            <person name="Grigoriev I.V."/>
            <person name="Martin F.M."/>
            <person name="Pujade-Renaud V."/>
        </authorList>
    </citation>
    <scope>NUCLEOTIDE SEQUENCE [LARGE SCALE GENOMIC DNA]</scope>
    <source>
        <strain evidence="12 13">Philippines</strain>
    </source>
</reference>
<dbReference type="InterPro" id="IPR045122">
    <property type="entry name" value="Csc1-like"/>
</dbReference>
<dbReference type="PANTHER" id="PTHR13018:SF26">
    <property type="entry name" value="DOMAIN PROTEIN, PUTATIVE (AFU_ORTHOLOGUE AFUA_5G10920)-RELATED"/>
    <property type="match status" value="1"/>
</dbReference>
<keyword evidence="4 7" id="KW-0812">Transmembrane</keyword>
<dbReference type="Proteomes" id="UP000240883">
    <property type="component" value="Unassembled WGS sequence"/>
</dbReference>
<dbReference type="GO" id="GO:0005227">
    <property type="term" value="F:calcium-activated cation channel activity"/>
    <property type="evidence" value="ECO:0007669"/>
    <property type="project" value="InterPro"/>
</dbReference>
<feature type="transmembrane region" description="Helical" evidence="7">
    <location>
        <begin position="31"/>
        <end position="55"/>
    </location>
</feature>
<dbReference type="Pfam" id="PF13967">
    <property type="entry name" value="RSN1_TM"/>
    <property type="match status" value="1"/>
</dbReference>